<accession>A0A5C5YMT6</accession>
<dbReference type="AlphaFoldDB" id="A0A5C5YMT6"/>
<evidence type="ECO:0000313" key="3">
    <source>
        <dbReference type="Proteomes" id="UP000318478"/>
    </source>
</evidence>
<proteinExistence type="predicted"/>
<feature type="compositionally biased region" description="Basic and acidic residues" evidence="1">
    <location>
        <begin position="10"/>
        <end position="23"/>
    </location>
</feature>
<gene>
    <name evidence="2" type="ORF">Pla123a_28870</name>
</gene>
<organism evidence="2 3">
    <name type="scientific">Posidoniimonas polymericola</name>
    <dbReference type="NCBI Taxonomy" id="2528002"/>
    <lineage>
        <taxon>Bacteria</taxon>
        <taxon>Pseudomonadati</taxon>
        <taxon>Planctomycetota</taxon>
        <taxon>Planctomycetia</taxon>
        <taxon>Pirellulales</taxon>
        <taxon>Lacipirellulaceae</taxon>
        <taxon>Posidoniimonas</taxon>
    </lineage>
</organism>
<evidence type="ECO:0000256" key="1">
    <source>
        <dbReference type="SAM" id="MobiDB-lite"/>
    </source>
</evidence>
<sequence>MSRTAPTATEMRERRRAVAADRERLEGLHGAELDAMEPADVERLAGFLFRDPAAGDMARRVAPRMWRAALVAALATGGPDL</sequence>
<keyword evidence="3" id="KW-1185">Reference proteome</keyword>
<reference evidence="2 3" key="1">
    <citation type="submission" date="2019-02" db="EMBL/GenBank/DDBJ databases">
        <title>Deep-cultivation of Planctomycetes and their phenomic and genomic characterization uncovers novel biology.</title>
        <authorList>
            <person name="Wiegand S."/>
            <person name="Jogler M."/>
            <person name="Boedeker C."/>
            <person name="Pinto D."/>
            <person name="Vollmers J."/>
            <person name="Rivas-Marin E."/>
            <person name="Kohn T."/>
            <person name="Peeters S.H."/>
            <person name="Heuer A."/>
            <person name="Rast P."/>
            <person name="Oberbeckmann S."/>
            <person name="Bunk B."/>
            <person name="Jeske O."/>
            <person name="Meyerdierks A."/>
            <person name="Storesund J.E."/>
            <person name="Kallscheuer N."/>
            <person name="Luecker S."/>
            <person name="Lage O.M."/>
            <person name="Pohl T."/>
            <person name="Merkel B.J."/>
            <person name="Hornburger P."/>
            <person name="Mueller R.-W."/>
            <person name="Bruemmer F."/>
            <person name="Labrenz M."/>
            <person name="Spormann A.M."/>
            <person name="Op Den Camp H."/>
            <person name="Overmann J."/>
            <person name="Amann R."/>
            <person name="Jetten M.S.M."/>
            <person name="Mascher T."/>
            <person name="Medema M.H."/>
            <person name="Devos D.P."/>
            <person name="Kaster A.-K."/>
            <person name="Ovreas L."/>
            <person name="Rohde M."/>
            <person name="Galperin M.Y."/>
            <person name="Jogler C."/>
        </authorList>
    </citation>
    <scope>NUCLEOTIDE SEQUENCE [LARGE SCALE GENOMIC DNA]</scope>
    <source>
        <strain evidence="2 3">Pla123a</strain>
    </source>
</reference>
<comment type="caution">
    <text evidence="2">The sequence shown here is derived from an EMBL/GenBank/DDBJ whole genome shotgun (WGS) entry which is preliminary data.</text>
</comment>
<dbReference type="RefSeq" id="WP_146588057.1">
    <property type="nucleotide sequence ID" value="NZ_SJPO01000006.1"/>
</dbReference>
<name>A0A5C5YMT6_9BACT</name>
<dbReference type="EMBL" id="SJPO01000006">
    <property type="protein sequence ID" value="TWT76098.1"/>
    <property type="molecule type" value="Genomic_DNA"/>
</dbReference>
<protein>
    <submittedName>
        <fullName evidence="2">Uncharacterized protein</fullName>
    </submittedName>
</protein>
<feature type="region of interest" description="Disordered" evidence="1">
    <location>
        <begin position="1"/>
        <end position="23"/>
    </location>
</feature>
<dbReference type="Proteomes" id="UP000318478">
    <property type="component" value="Unassembled WGS sequence"/>
</dbReference>
<evidence type="ECO:0000313" key="2">
    <source>
        <dbReference type="EMBL" id="TWT76098.1"/>
    </source>
</evidence>